<feature type="transmembrane region" description="Helical" evidence="14">
    <location>
        <begin position="234"/>
        <end position="253"/>
    </location>
</feature>
<feature type="transmembrane region" description="Helical" evidence="14">
    <location>
        <begin position="176"/>
        <end position="195"/>
    </location>
</feature>
<evidence type="ECO:0000256" key="11">
    <source>
        <dbReference type="ARBA" id="ARBA00023286"/>
    </source>
</evidence>
<evidence type="ECO:0000256" key="13">
    <source>
        <dbReference type="SAM" id="Coils"/>
    </source>
</evidence>
<dbReference type="GO" id="GO:0015276">
    <property type="term" value="F:ligand-gated monoatomic ion channel activity"/>
    <property type="evidence" value="ECO:0007669"/>
    <property type="project" value="InterPro"/>
</dbReference>
<keyword evidence="3" id="KW-0813">Transport</keyword>
<keyword evidence="5" id="KW-0732">Signal</keyword>
<keyword evidence="13" id="KW-0175">Coiled coil</keyword>
<keyword evidence="7" id="KW-0406">Ion transport</keyword>
<dbReference type="PANTHER" id="PTHR18966">
    <property type="entry name" value="IONOTROPIC GLUTAMATE RECEPTOR"/>
    <property type="match status" value="1"/>
</dbReference>
<dbReference type="AlphaFoldDB" id="A0A6D2HP76"/>
<evidence type="ECO:0000256" key="2">
    <source>
        <dbReference type="ARBA" id="ARBA00008685"/>
    </source>
</evidence>
<dbReference type="SUPFAM" id="SSF53850">
    <property type="entry name" value="Periplasmic binding protein-like II"/>
    <property type="match status" value="1"/>
</dbReference>
<evidence type="ECO:0000256" key="10">
    <source>
        <dbReference type="ARBA" id="ARBA00023180"/>
    </source>
</evidence>
<dbReference type="InterPro" id="IPR015683">
    <property type="entry name" value="Ionotropic_Glu_rcpt"/>
</dbReference>
<keyword evidence="11" id="KW-1071">Ligand-gated ion channel</keyword>
<dbReference type="OrthoDB" id="5984008at2759"/>
<name>A0A6D2HP76_9BRAS</name>
<dbReference type="InterPro" id="IPR001320">
    <property type="entry name" value="Iontro_rcpt_C"/>
</dbReference>
<keyword evidence="4 14" id="KW-0812">Transmembrane</keyword>
<accession>A0A6D2HP76</accession>
<dbReference type="Pfam" id="PF00060">
    <property type="entry name" value="Lig_chan"/>
    <property type="match status" value="1"/>
</dbReference>
<dbReference type="EMBL" id="CACVBM020000333">
    <property type="protein sequence ID" value="CAA7017580.1"/>
    <property type="molecule type" value="Genomic_DNA"/>
</dbReference>
<organism evidence="16 17">
    <name type="scientific">Microthlaspi erraticum</name>
    <dbReference type="NCBI Taxonomy" id="1685480"/>
    <lineage>
        <taxon>Eukaryota</taxon>
        <taxon>Viridiplantae</taxon>
        <taxon>Streptophyta</taxon>
        <taxon>Embryophyta</taxon>
        <taxon>Tracheophyta</taxon>
        <taxon>Spermatophyta</taxon>
        <taxon>Magnoliopsida</taxon>
        <taxon>eudicotyledons</taxon>
        <taxon>Gunneridae</taxon>
        <taxon>Pentapetalae</taxon>
        <taxon>rosids</taxon>
        <taxon>malvids</taxon>
        <taxon>Brassicales</taxon>
        <taxon>Brassicaceae</taxon>
        <taxon>Coluteocarpeae</taxon>
        <taxon>Microthlaspi</taxon>
    </lineage>
</organism>
<evidence type="ECO:0000256" key="1">
    <source>
        <dbReference type="ARBA" id="ARBA00004141"/>
    </source>
</evidence>
<dbReference type="Proteomes" id="UP000467841">
    <property type="component" value="Unassembled WGS sequence"/>
</dbReference>
<reference evidence="16" key="1">
    <citation type="submission" date="2020-01" db="EMBL/GenBank/DDBJ databases">
        <authorList>
            <person name="Mishra B."/>
        </authorList>
    </citation>
    <scope>NUCLEOTIDE SEQUENCE [LARGE SCALE GENOMIC DNA]</scope>
</reference>
<dbReference type="Gene3D" id="1.10.287.70">
    <property type="match status" value="1"/>
</dbReference>
<evidence type="ECO:0000256" key="9">
    <source>
        <dbReference type="ARBA" id="ARBA00023170"/>
    </source>
</evidence>
<protein>
    <recommendedName>
        <fullName evidence="15">Ionotropic glutamate receptor C-terminal domain-containing protein</fullName>
    </recommendedName>
</protein>
<dbReference type="GO" id="GO:0016020">
    <property type="term" value="C:membrane"/>
    <property type="evidence" value="ECO:0007669"/>
    <property type="project" value="UniProtKB-SubCell"/>
</dbReference>
<keyword evidence="8 14" id="KW-0472">Membrane</keyword>
<keyword evidence="12" id="KW-0407">Ion channel</keyword>
<evidence type="ECO:0000256" key="14">
    <source>
        <dbReference type="SAM" id="Phobius"/>
    </source>
</evidence>
<evidence type="ECO:0000313" key="16">
    <source>
        <dbReference type="EMBL" id="CAA7017580.1"/>
    </source>
</evidence>
<keyword evidence="17" id="KW-1185">Reference proteome</keyword>
<comment type="similarity">
    <text evidence="2">Belongs to the glutamate-gated ion channel (TC 1.A.10.1) family.</text>
</comment>
<dbReference type="Gene3D" id="3.40.190.10">
    <property type="entry name" value="Periplasmic binding protein-like II"/>
    <property type="match status" value="1"/>
</dbReference>
<evidence type="ECO:0000256" key="5">
    <source>
        <dbReference type="ARBA" id="ARBA00022729"/>
    </source>
</evidence>
<feature type="coiled-coil region" evidence="13">
    <location>
        <begin position="80"/>
        <end position="138"/>
    </location>
</feature>
<proteinExistence type="inferred from homology"/>
<dbReference type="FunFam" id="1.10.287.70:FF:000037">
    <property type="entry name" value="Glutamate receptor"/>
    <property type="match status" value="1"/>
</dbReference>
<evidence type="ECO:0000256" key="6">
    <source>
        <dbReference type="ARBA" id="ARBA00022989"/>
    </source>
</evidence>
<sequence>MGNSEWHSRYPCSETLFLELGESDHRPLVTFISDTTEERRGVFMYDSRMRDKDGFQEAVIRGWDRHLGSANADISFGSRIQNCRKEISRWKRNNRNNAQEKIKIIRHRLDKAMVSPLATTQERNRLREELNHANAEEEAFWKQKSRNNWLKAEEITLLRDNENKNIWVFLQPWSPGLWVTTGGFFVLIGFVVWLFEHRINDDFRGPPQHQIGTSFWFSFSTMVFANREKVVSPLARFVVIVWCFVVLVLTQSYEANLTSVLTVKRLYPTAITVEDLIRHEKPVGYQRGAFVKDILKALQFSETQLKAFGSAEECDELFSNGTIVAAFDEVAYLKAIISKYCSKYAMVEPFFKTASFKTAGFGFAFPKNSPLTDDFSRAILNLTRDNKMENIKNEWFKKESNCSDPKTELSSNRLRLSNFLGLFLIAGIASFLAFLVFVALILYEHRHTLWNDSKGSLWRKLIFFFRILDEKDMNSHTFKNNAVHNVISPITHRTPSPSTVQMTRPWPRSMSLNRNFELRRASLFMSEERFTTLTKHDENGESDMESGAK</sequence>
<comment type="subcellular location">
    <subcellularLocation>
        <location evidence="1">Membrane</location>
        <topology evidence="1">Multi-pass membrane protein</topology>
    </subcellularLocation>
</comment>
<evidence type="ECO:0000259" key="15">
    <source>
        <dbReference type="SMART" id="SM00079"/>
    </source>
</evidence>
<feature type="domain" description="Ionotropic glutamate receptor C-terminal" evidence="15">
    <location>
        <begin position="176"/>
        <end position="398"/>
    </location>
</feature>
<evidence type="ECO:0000256" key="4">
    <source>
        <dbReference type="ARBA" id="ARBA00022692"/>
    </source>
</evidence>
<evidence type="ECO:0000256" key="8">
    <source>
        <dbReference type="ARBA" id="ARBA00023136"/>
    </source>
</evidence>
<comment type="caution">
    <text evidence="16">The sequence shown here is derived from an EMBL/GenBank/DDBJ whole genome shotgun (WGS) entry which is preliminary data.</text>
</comment>
<evidence type="ECO:0000256" key="12">
    <source>
        <dbReference type="ARBA" id="ARBA00023303"/>
    </source>
</evidence>
<dbReference type="SUPFAM" id="SSF81324">
    <property type="entry name" value="Voltage-gated potassium channels"/>
    <property type="match status" value="1"/>
</dbReference>
<dbReference type="SMART" id="SM00079">
    <property type="entry name" value="PBPe"/>
    <property type="match status" value="1"/>
</dbReference>
<keyword evidence="9" id="KW-0675">Receptor</keyword>
<gene>
    <name evidence="16" type="ORF">MERR_LOCUS4815</name>
</gene>
<feature type="transmembrane region" description="Helical" evidence="14">
    <location>
        <begin position="419"/>
        <end position="443"/>
    </location>
</feature>
<evidence type="ECO:0000256" key="3">
    <source>
        <dbReference type="ARBA" id="ARBA00022448"/>
    </source>
</evidence>
<evidence type="ECO:0000256" key="7">
    <source>
        <dbReference type="ARBA" id="ARBA00023065"/>
    </source>
</evidence>
<keyword evidence="10" id="KW-0325">Glycoprotein</keyword>
<evidence type="ECO:0000313" key="17">
    <source>
        <dbReference type="Proteomes" id="UP000467841"/>
    </source>
</evidence>
<keyword evidence="6 14" id="KW-1133">Transmembrane helix</keyword>